<evidence type="ECO:0000313" key="1">
    <source>
        <dbReference type="EMBL" id="KAL3064051.1"/>
    </source>
</evidence>
<protein>
    <submittedName>
        <fullName evidence="1">Uncharacterized protein</fullName>
    </submittedName>
</protein>
<dbReference type="PANTHER" id="PTHR44874:SF1">
    <property type="entry name" value="TETRATRICOPEPTIDE REPEAT PROTEIN 34"/>
    <property type="match status" value="1"/>
</dbReference>
<accession>A0ABD2HD87</accession>
<comment type="caution">
    <text evidence="1">The sequence shown here is derived from an EMBL/GenBank/DDBJ whole genome shotgun (WGS) entry which is preliminary data.</text>
</comment>
<dbReference type="AlphaFoldDB" id="A0ABD2HD87"/>
<organism evidence="1 2">
    <name type="scientific">Pagothenia borchgrevinki</name>
    <name type="common">Bald rockcod</name>
    <name type="synonym">Trematomus borchgrevinki</name>
    <dbReference type="NCBI Taxonomy" id="8213"/>
    <lineage>
        <taxon>Eukaryota</taxon>
        <taxon>Metazoa</taxon>
        <taxon>Chordata</taxon>
        <taxon>Craniata</taxon>
        <taxon>Vertebrata</taxon>
        <taxon>Euteleostomi</taxon>
        <taxon>Actinopterygii</taxon>
        <taxon>Neopterygii</taxon>
        <taxon>Teleostei</taxon>
        <taxon>Neoteleostei</taxon>
        <taxon>Acanthomorphata</taxon>
        <taxon>Eupercaria</taxon>
        <taxon>Perciformes</taxon>
        <taxon>Notothenioidei</taxon>
        <taxon>Nototheniidae</taxon>
        <taxon>Pagothenia</taxon>
    </lineage>
</organism>
<dbReference type="PANTHER" id="PTHR44874">
    <property type="entry name" value="TETRATRICOPEPTIDE REPEAT PROTEIN 34"/>
    <property type="match status" value="1"/>
</dbReference>
<keyword evidence="2" id="KW-1185">Reference proteome</keyword>
<reference evidence="1 2" key="2">
    <citation type="journal article" date="2024" name="G3 (Bethesda)">
        <title>The genome of the cryopelagic Antarctic bald notothen, Trematomus borchgrevinki.</title>
        <authorList>
            <person name="Rayamajhi N."/>
            <person name="Rivera-Colon A.G."/>
            <person name="Minhas B.F."/>
            <person name="Cheng C.C."/>
            <person name="Catchen J.M."/>
        </authorList>
    </citation>
    <scope>NUCLEOTIDE SEQUENCE [LARGE SCALE GENOMIC DNA]</scope>
    <source>
        <strain evidence="1">AGRC-2024</strain>
    </source>
</reference>
<sequence length="76" mass="8327">MTAVVRPGVSVSKLCEDGDRLLRAGDLWRATSLYMSAFRTHAASTVSHMRKLESGLDGVISTLESWLDSHGENPPR</sequence>
<name>A0ABD2HD87_PAGBO</name>
<evidence type="ECO:0000313" key="2">
    <source>
        <dbReference type="Proteomes" id="UP001619887"/>
    </source>
</evidence>
<dbReference type="EMBL" id="JBIYXZ010002070">
    <property type="protein sequence ID" value="KAL3064051.1"/>
    <property type="molecule type" value="Genomic_DNA"/>
</dbReference>
<reference evidence="1 2" key="1">
    <citation type="journal article" date="2022" name="G3 (Bethesda)">
        <title>Evaluating Illumina-, Nanopore-, and PacBio-based genome assembly strategies with the bald notothen, Trematomus borchgrevinki.</title>
        <authorList>
            <person name="Rayamajhi N."/>
            <person name="Cheng C.C."/>
            <person name="Catchen J.M."/>
        </authorList>
    </citation>
    <scope>NUCLEOTIDE SEQUENCE [LARGE SCALE GENOMIC DNA]</scope>
    <source>
        <strain evidence="1">AGRC-2024</strain>
    </source>
</reference>
<proteinExistence type="predicted"/>
<dbReference type="InterPro" id="IPR042161">
    <property type="entry name" value="TTC34"/>
</dbReference>
<dbReference type="Proteomes" id="UP001619887">
    <property type="component" value="Unassembled WGS sequence"/>
</dbReference>
<gene>
    <name evidence="1" type="ORF">OYC64_000364</name>
</gene>